<dbReference type="STRING" id="526226.Gbro_3477"/>
<keyword evidence="3 6" id="KW-0560">Oxidoreductase</keyword>
<evidence type="ECO:0000256" key="2">
    <source>
        <dbReference type="ARBA" id="ARBA00022643"/>
    </source>
</evidence>
<dbReference type="SUPFAM" id="SSF51679">
    <property type="entry name" value="Bacterial luciferase-like"/>
    <property type="match status" value="1"/>
</dbReference>
<keyword evidence="7" id="KW-1185">Reference proteome</keyword>
<proteinExistence type="predicted"/>
<dbReference type="Gene3D" id="3.20.20.30">
    <property type="entry name" value="Luciferase-like domain"/>
    <property type="match status" value="1"/>
</dbReference>
<evidence type="ECO:0000256" key="3">
    <source>
        <dbReference type="ARBA" id="ARBA00023002"/>
    </source>
</evidence>
<sequence>MTDSAPRSHSARPSAIAWPTGVSRPRFGVWAPVWGPFATRHYPGDPFDASWDLNRRYVIEAERLGFDATLVAQHNLNPNGDDLDHLEAWTGAAALAAVTERIEIIAAIKPYLFHPVFLAKMASQIAEISGGRFAINLVNAWYKPELERAGVEFADHDERYAYGTEWLSVVTRLLAGERVRHEGRYFRISDYVLRPADPAHTPRVYLGGESAPARDLAASSADAWFINGQPLDVVAGLISDVRGRPRERQPLDFGLSAFVIARETEAQALAELDRFWKLTEADAADLANLVANADPKAVMFHTFERYPHIGTNGGTAAGLVGSYDQVAQRILEFGDLGIELFMLQFQPAETEMARFARHVLPRVAAAIGASPARSPELVAAATGTATDEV</sequence>
<reference evidence="7" key="1">
    <citation type="submission" date="2009-10" db="EMBL/GenBank/DDBJ databases">
        <title>The complete chromosome of Gordonia bronchialis DSM 43247.</title>
        <authorList>
            <consortium name="US DOE Joint Genome Institute (JGI-PGF)"/>
            <person name="Lucas S."/>
            <person name="Copeland A."/>
            <person name="Lapidus A."/>
            <person name="Glavina del Rio T."/>
            <person name="Dalin E."/>
            <person name="Tice H."/>
            <person name="Bruce D."/>
            <person name="Goodwin L."/>
            <person name="Pitluck S."/>
            <person name="Kyrpides N."/>
            <person name="Mavromatis K."/>
            <person name="Ivanova N."/>
            <person name="Ovchinnikova G."/>
            <person name="Saunders E."/>
            <person name="Brettin T."/>
            <person name="Detter J.C."/>
            <person name="Han C."/>
            <person name="Larimer F."/>
            <person name="Land M."/>
            <person name="Hauser L."/>
            <person name="Markowitz V."/>
            <person name="Cheng J.-F."/>
            <person name="Hugenholtz P."/>
            <person name="Woyke T."/>
            <person name="Wu D."/>
            <person name="Jando M."/>
            <person name="Schneider S."/>
            <person name="Goeker M."/>
            <person name="Klenk H.-P."/>
            <person name="Eisen J.A."/>
        </authorList>
    </citation>
    <scope>NUCLEOTIDE SEQUENCE [LARGE SCALE GENOMIC DNA]</scope>
    <source>
        <strain evidence="7">ATCC 25592 / DSM 43247 / BCRC 13721 / JCM 3198 / KCTC 3076 / NBRC 16047 / NCTC 10667</strain>
    </source>
</reference>
<evidence type="ECO:0000256" key="4">
    <source>
        <dbReference type="ARBA" id="ARBA00023033"/>
    </source>
</evidence>
<organism evidence="6 7">
    <name type="scientific">Gordonia bronchialis (strain ATCC 25592 / DSM 43247 / BCRC 13721 / JCM 3198 / KCTC 3076 / NBRC 16047 / NCTC 10667)</name>
    <name type="common">Rhodococcus bronchialis</name>
    <dbReference type="NCBI Taxonomy" id="526226"/>
    <lineage>
        <taxon>Bacteria</taxon>
        <taxon>Bacillati</taxon>
        <taxon>Actinomycetota</taxon>
        <taxon>Actinomycetes</taxon>
        <taxon>Mycobacteriales</taxon>
        <taxon>Gordoniaceae</taxon>
        <taxon>Gordonia</taxon>
    </lineage>
</organism>
<dbReference type="GO" id="GO:0008726">
    <property type="term" value="F:alkanesulfonate monooxygenase activity"/>
    <property type="evidence" value="ECO:0007669"/>
    <property type="project" value="UniProtKB-EC"/>
</dbReference>
<feature type="domain" description="Luciferase-like" evidence="5">
    <location>
        <begin position="38"/>
        <end position="339"/>
    </location>
</feature>
<dbReference type="HOGENOM" id="CLU_027853_1_2_11"/>
<dbReference type="PANTHER" id="PTHR42847:SF4">
    <property type="entry name" value="ALKANESULFONATE MONOOXYGENASE-RELATED"/>
    <property type="match status" value="1"/>
</dbReference>
<dbReference type="Proteomes" id="UP000001219">
    <property type="component" value="Chromosome"/>
</dbReference>
<protein>
    <submittedName>
        <fullName evidence="6">Alkanesulfonate monooxygenase</fullName>
        <ecNumber evidence="6">1.14.14.5</ecNumber>
    </submittedName>
</protein>
<evidence type="ECO:0000256" key="1">
    <source>
        <dbReference type="ARBA" id="ARBA00022630"/>
    </source>
</evidence>
<dbReference type="AlphaFoldDB" id="D0LE78"/>
<name>D0LE78_GORB4</name>
<evidence type="ECO:0000259" key="5">
    <source>
        <dbReference type="Pfam" id="PF00296"/>
    </source>
</evidence>
<evidence type="ECO:0000313" key="7">
    <source>
        <dbReference type="Proteomes" id="UP000001219"/>
    </source>
</evidence>
<keyword evidence="2" id="KW-0288">FMN</keyword>
<keyword evidence="4 6" id="KW-0503">Monooxygenase</keyword>
<dbReference type="GO" id="GO:0046306">
    <property type="term" value="P:alkanesulfonate catabolic process"/>
    <property type="evidence" value="ECO:0007669"/>
    <property type="project" value="TreeGrafter"/>
</dbReference>
<reference evidence="6 7" key="2">
    <citation type="journal article" date="2010" name="Stand. Genomic Sci.">
        <title>Complete genome sequence of Gordonia bronchialis type strain (3410).</title>
        <authorList>
            <person name="Ivanova N."/>
            <person name="Sikorski J."/>
            <person name="Jando M."/>
            <person name="Lapidus A."/>
            <person name="Nolan M."/>
            <person name="Lucas S."/>
            <person name="Del Rio T.G."/>
            <person name="Tice H."/>
            <person name="Copeland A."/>
            <person name="Cheng J.F."/>
            <person name="Chen F."/>
            <person name="Bruce D."/>
            <person name="Goodwin L."/>
            <person name="Pitluck S."/>
            <person name="Mavromatis K."/>
            <person name="Ovchinnikova G."/>
            <person name="Pati A."/>
            <person name="Chen A."/>
            <person name="Palaniappan K."/>
            <person name="Land M."/>
            <person name="Hauser L."/>
            <person name="Chang Y.J."/>
            <person name="Jeffries C.D."/>
            <person name="Chain P."/>
            <person name="Saunders E."/>
            <person name="Han C."/>
            <person name="Detter J.C."/>
            <person name="Brettin T."/>
            <person name="Rohde M."/>
            <person name="Goker M."/>
            <person name="Bristow J."/>
            <person name="Eisen J.A."/>
            <person name="Markowitz V."/>
            <person name="Hugenholtz P."/>
            <person name="Klenk H.P."/>
            <person name="Kyrpides N.C."/>
        </authorList>
    </citation>
    <scope>NUCLEOTIDE SEQUENCE [LARGE SCALE GENOMIC DNA]</scope>
    <source>
        <strain evidence="7">ATCC 25592 / DSM 43247 / BCRC 13721 / JCM 3198 / KCTC 3076 / NBRC 16047 / NCTC 10667</strain>
    </source>
</reference>
<dbReference type="InterPro" id="IPR050172">
    <property type="entry name" value="SsuD_RutA_monooxygenase"/>
</dbReference>
<keyword evidence="1" id="KW-0285">Flavoprotein</keyword>
<evidence type="ECO:0000313" key="6">
    <source>
        <dbReference type="EMBL" id="ACY22670.1"/>
    </source>
</evidence>
<dbReference type="KEGG" id="gbr:Gbro_3477"/>
<dbReference type="EMBL" id="CP001802">
    <property type="protein sequence ID" value="ACY22670.1"/>
    <property type="molecule type" value="Genomic_DNA"/>
</dbReference>
<accession>D0LE78</accession>
<dbReference type="EC" id="1.14.14.5" evidence="6"/>
<dbReference type="RefSeq" id="WP_012835184.1">
    <property type="nucleotide sequence ID" value="NC_013441.1"/>
</dbReference>
<dbReference type="Pfam" id="PF00296">
    <property type="entry name" value="Bac_luciferase"/>
    <property type="match status" value="1"/>
</dbReference>
<gene>
    <name evidence="6" type="ordered locus">Gbro_3477</name>
</gene>
<dbReference type="eggNOG" id="COG2141">
    <property type="taxonomic scope" value="Bacteria"/>
</dbReference>
<dbReference type="PANTHER" id="PTHR42847">
    <property type="entry name" value="ALKANESULFONATE MONOOXYGENASE"/>
    <property type="match status" value="1"/>
</dbReference>
<dbReference type="InterPro" id="IPR036661">
    <property type="entry name" value="Luciferase-like_sf"/>
</dbReference>
<dbReference type="InterPro" id="IPR011251">
    <property type="entry name" value="Luciferase-like_dom"/>
</dbReference>